<evidence type="ECO:0000313" key="7">
    <source>
        <dbReference type="EMBL" id="MBL3655979.1"/>
    </source>
</evidence>
<dbReference type="GO" id="GO:0008234">
    <property type="term" value="F:cysteine-type peptidase activity"/>
    <property type="evidence" value="ECO:0007669"/>
    <property type="project" value="UniProtKB-KW"/>
</dbReference>
<dbReference type="Proteomes" id="UP000659388">
    <property type="component" value="Unassembled WGS sequence"/>
</dbReference>
<comment type="similarity">
    <text evidence="1">Belongs to the peptidase C40 family.</text>
</comment>
<dbReference type="EMBL" id="JAESIY010000003">
    <property type="protein sequence ID" value="MBL3655979.1"/>
    <property type="molecule type" value="Genomic_DNA"/>
</dbReference>
<keyword evidence="2" id="KW-0645">Protease</keyword>
<feature type="domain" description="SH3b" evidence="5">
    <location>
        <begin position="86"/>
        <end position="149"/>
    </location>
</feature>
<reference evidence="7" key="1">
    <citation type="submission" date="2021-01" db="EMBL/GenBank/DDBJ databases">
        <title>Fulvivirga kasyanovii gen. nov., sp nov., a novel member of the phylum Bacteroidetes isolated from seawater in a mussel farm.</title>
        <authorList>
            <person name="Zhao L.-H."/>
            <person name="Wang Z.-J."/>
        </authorList>
    </citation>
    <scope>NUCLEOTIDE SEQUENCE</scope>
    <source>
        <strain evidence="7">2943</strain>
    </source>
</reference>
<dbReference type="InterPro" id="IPR041382">
    <property type="entry name" value="SH3_16"/>
</dbReference>
<keyword evidence="3" id="KW-0378">Hydrolase</keyword>
<evidence type="ECO:0000259" key="6">
    <source>
        <dbReference type="PROSITE" id="PS51935"/>
    </source>
</evidence>
<name>A0A937F7D5_9BACT</name>
<dbReference type="PROSITE" id="PS51781">
    <property type="entry name" value="SH3B"/>
    <property type="match status" value="1"/>
</dbReference>
<dbReference type="Pfam" id="PF18348">
    <property type="entry name" value="SH3_16"/>
    <property type="match status" value="1"/>
</dbReference>
<sequence>MKRILPFLLFFCACSFSEKNAENMVYKVGQYFAPDKRVVIYDLAYENGTLKGETSSSLAYQALRDSLGRLNVDYRDSVQLLPIDTSKHAVVNLSVANLRSEGKHSSELVTQALCGTPLLVLKQKRGWLLVQTPDEYIAWIDEGGVSVKSPSEMTTWSKSKKLIFTATIGYVYQDSIGLERISDLVAGDILTLVKRGSDFSKVKMPDGRLGLVRNEQVDRVSSWLANKEVTGAGLNEMAFTMMGVPYLWGGTSVKGVDCSGFTKTIYFMNGYIIPRDASQQVNEGRLIDENKQWDKLQKGDLLFFGREANEESPEKVVHVGMWIGEGRFIHSSGRVQISSVYPKDSLYDEYNVNRYLRTKRIIKSVTDGVKPVTAMLQHHYAGH</sequence>
<dbReference type="InterPro" id="IPR003646">
    <property type="entry name" value="SH3-like_bac-type"/>
</dbReference>
<evidence type="ECO:0000256" key="2">
    <source>
        <dbReference type="ARBA" id="ARBA00022670"/>
    </source>
</evidence>
<evidence type="ECO:0000256" key="4">
    <source>
        <dbReference type="ARBA" id="ARBA00022807"/>
    </source>
</evidence>
<dbReference type="Gene3D" id="3.90.1720.10">
    <property type="entry name" value="endopeptidase domain like (from Nostoc punctiforme)"/>
    <property type="match status" value="1"/>
</dbReference>
<evidence type="ECO:0000313" key="8">
    <source>
        <dbReference type="Proteomes" id="UP000659388"/>
    </source>
</evidence>
<feature type="domain" description="NlpC/P60" evidence="6">
    <location>
        <begin position="228"/>
        <end position="362"/>
    </location>
</feature>
<comment type="caution">
    <text evidence="7">The sequence shown here is derived from an EMBL/GenBank/DDBJ whole genome shotgun (WGS) entry which is preliminary data.</text>
</comment>
<gene>
    <name evidence="7" type="ORF">JL102_07550</name>
</gene>
<dbReference type="InterPro" id="IPR000064">
    <property type="entry name" value="NLP_P60_dom"/>
</dbReference>
<keyword evidence="4" id="KW-0788">Thiol protease</keyword>
<dbReference type="AlphaFoldDB" id="A0A937F7D5"/>
<dbReference type="InterPro" id="IPR051202">
    <property type="entry name" value="Peptidase_C40"/>
</dbReference>
<dbReference type="InterPro" id="IPR038765">
    <property type="entry name" value="Papain-like_cys_pep_sf"/>
</dbReference>
<dbReference type="Gene3D" id="2.30.30.40">
    <property type="entry name" value="SH3 Domains"/>
    <property type="match status" value="2"/>
</dbReference>
<organism evidence="7 8">
    <name type="scientific">Fulvivirga sediminis</name>
    <dbReference type="NCBI Taxonomy" id="2803949"/>
    <lineage>
        <taxon>Bacteria</taxon>
        <taxon>Pseudomonadati</taxon>
        <taxon>Bacteroidota</taxon>
        <taxon>Cytophagia</taxon>
        <taxon>Cytophagales</taxon>
        <taxon>Fulvivirgaceae</taxon>
        <taxon>Fulvivirga</taxon>
    </lineage>
</organism>
<evidence type="ECO:0000256" key="3">
    <source>
        <dbReference type="ARBA" id="ARBA00022801"/>
    </source>
</evidence>
<protein>
    <submittedName>
        <fullName evidence="7">C40 family peptidase</fullName>
    </submittedName>
</protein>
<dbReference type="GO" id="GO:0006508">
    <property type="term" value="P:proteolysis"/>
    <property type="evidence" value="ECO:0007669"/>
    <property type="project" value="UniProtKB-KW"/>
</dbReference>
<dbReference type="Pfam" id="PF00877">
    <property type="entry name" value="NLPC_P60"/>
    <property type="match status" value="1"/>
</dbReference>
<accession>A0A937F7D5</accession>
<dbReference type="PANTHER" id="PTHR47053">
    <property type="entry name" value="MUREIN DD-ENDOPEPTIDASE MEPH-RELATED"/>
    <property type="match status" value="1"/>
</dbReference>
<evidence type="ECO:0000256" key="1">
    <source>
        <dbReference type="ARBA" id="ARBA00007074"/>
    </source>
</evidence>
<evidence type="ECO:0000259" key="5">
    <source>
        <dbReference type="PROSITE" id="PS51781"/>
    </source>
</evidence>
<dbReference type="PROSITE" id="PS51935">
    <property type="entry name" value="NLPC_P60"/>
    <property type="match status" value="1"/>
</dbReference>
<keyword evidence="8" id="KW-1185">Reference proteome</keyword>
<dbReference type="PANTHER" id="PTHR47053:SF1">
    <property type="entry name" value="MUREIN DD-ENDOPEPTIDASE MEPH-RELATED"/>
    <property type="match status" value="1"/>
</dbReference>
<proteinExistence type="inferred from homology"/>
<dbReference type="SUPFAM" id="SSF54001">
    <property type="entry name" value="Cysteine proteinases"/>
    <property type="match status" value="1"/>
</dbReference>